<accession>A0A5B7JSG7</accession>
<dbReference type="AlphaFoldDB" id="A0A5B7JSG7"/>
<proteinExistence type="predicted"/>
<protein>
    <submittedName>
        <fullName evidence="1">Uncharacterized protein</fullName>
    </submittedName>
</protein>
<evidence type="ECO:0000313" key="1">
    <source>
        <dbReference type="EMBL" id="MPC97789.1"/>
    </source>
</evidence>
<evidence type="ECO:0000313" key="2">
    <source>
        <dbReference type="Proteomes" id="UP000324222"/>
    </source>
</evidence>
<sequence length="139" mass="14369">MAQCGGAAAAAATCAAAAAAAAAVAAGAGANSGAFVNEDNDIAHLLLFRWIISNYQFLHVVTWLLHWTRGEGGGRVAAWGGSESVRLSSVMQVMSLAAACWYIHSLHVFVVKGSGAVVTIQRNNPGVLVDDFRARQSSA</sequence>
<name>A0A5B7JSG7_PORTR</name>
<dbReference type="Proteomes" id="UP000324222">
    <property type="component" value="Unassembled WGS sequence"/>
</dbReference>
<organism evidence="1 2">
    <name type="scientific">Portunus trituberculatus</name>
    <name type="common">Swimming crab</name>
    <name type="synonym">Neptunus trituberculatus</name>
    <dbReference type="NCBI Taxonomy" id="210409"/>
    <lineage>
        <taxon>Eukaryota</taxon>
        <taxon>Metazoa</taxon>
        <taxon>Ecdysozoa</taxon>
        <taxon>Arthropoda</taxon>
        <taxon>Crustacea</taxon>
        <taxon>Multicrustacea</taxon>
        <taxon>Malacostraca</taxon>
        <taxon>Eumalacostraca</taxon>
        <taxon>Eucarida</taxon>
        <taxon>Decapoda</taxon>
        <taxon>Pleocyemata</taxon>
        <taxon>Brachyura</taxon>
        <taxon>Eubrachyura</taxon>
        <taxon>Portunoidea</taxon>
        <taxon>Portunidae</taxon>
        <taxon>Portuninae</taxon>
        <taxon>Portunus</taxon>
    </lineage>
</organism>
<dbReference type="EMBL" id="VSRR010111466">
    <property type="protein sequence ID" value="MPC97789.1"/>
    <property type="molecule type" value="Genomic_DNA"/>
</dbReference>
<gene>
    <name evidence="1" type="ORF">E2C01_093121</name>
</gene>
<reference evidence="1 2" key="1">
    <citation type="submission" date="2019-05" db="EMBL/GenBank/DDBJ databases">
        <title>Another draft genome of Portunus trituberculatus and its Hox gene families provides insights of decapod evolution.</title>
        <authorList>
            <person name="Jeong J.-H."/>
            <person name="Song I."/>
            <person name="Kim S."/>
            <person name="Choi T."/>
            <person name="Kim D."/>
            <person name="Ryu S."/>
            <person name="Kim W."/>
        </authorList>
    </citation>
    <scope>NUCLEOTIDE SEQUENCE [LARGE SCALE GENOMIC DNA]</scope>
    <source>
        <tissue evidence="1">Muscle</tissue>
    </source>
</reference>
<comment type="caution">
    <text evidence="1">The sequence shown here is derived from an EMBL/GenBank/DDBJ whole genome shotgun (WGS) entry which is preliminary data.</text>
</comment>
<keyword evidence="2" id="KW-1185">Reference proteome</keyword>